<dbReference type="PANTHER" id="PTHR15725">
    <property type="entry name" value="ZN-FINGER, C-X8-C-X5-C-X3-H TYPE-CONTAINING"/>
    <property type="match status" value="1"/>
</dbReference>
<keyword evidence="5" id="KW-0238">DNA-binding</keyword>
<evidence type="ECO:0000313" key="9">
    <source>
        <dbReference type="EMBL" id="EXB33943.1"/>
    </source>
</evidence>
<dbReference type="STRING" id="981085.W9QMP1"/>
<feature type="zinc finger region" description="C3H1-type" evidence="6">
    <location>
        <begin position="81"/>
        <end position="108"/>
    </location>
</feature>
<evidence type="ECO:0000313" key="10">
    <source>
        <dbReference type="Proteomes" id="UP000030645"/>
    </source>
</evidence>
<dbReference type="GO" id="GO:0003677">
    <property type="term" value="F:DNA binding"/>
    <property type="evidence" value="ECO:0007669"/>
    <property type="project" value="UniProtKB-KW"/>
</dbReference>
<feature type="domain" description="C3H1-type" evidence="8">
    <location>
        <begin position="81"/>
        <end position="108"/>
    </location>
</feature>
<protein>
    <submittedName>
        <fullName evidence="9">Zinc finger CCCH domain-containing protein 32</fullName>
    </submittedName>
</protein>
<feature type="region of interest" description="Disordered" evidence="7">
    <location>
        <begin position="414"/>
        <end position="526"/>
    </location>
</feature>
<feature type="compositionally biased region" description="Basic residues" evidence="7">
    <location>
        <begin position="430"/>
        <end position="459"/>
    </location>
</feature>
<dbReference type="KEGG" id="mnt:21389295"/>
<feature type="region of interest" description="Disordered" evidence="7">
    <location>
        <begin position="232"/>
        <end position="251"/>
    </location>
</feature>
<feature type="compositionally biased region" description="Basic and acidic residues" evidence="7">
    <location>
        <begin position="492"/>
        <end position="507"/>
    </location>
</feature>
<reference evidence="10" key="1">
    <citation type="submission" date="2013-01" db="EMBL/GenBank/DDBJ databases">
        <title>Draft Genome Sequence of a Mulberry Tree, Morus notabilis C.K. Schneid.</title>
        <authorList>
            <person name="He N."/>
            <person name="Zhao S."/>
        </authorList>
    </citation>
    <scope>NUCLEOTIDE SEQUENCE</scope>
</reference>
<evidence type="ECO:0000259" key="8">
    <source>
        <dbReference type="PROSITE" id="PS50103"/>
    </source>
</evidence>
<evidence type="ECO:0000256" key="2">
    <source>
        <dbReference type="ARBA" id="ARBA00022737"/>
    </source>
</evidence>
<evidence type="ECO:0000256" key="3">
    <source>
        <dbReference type="ARBA" id="ARBA00022771"/>
    </source>
</evidence>
<gene>
    <name evidence="9" type="ORF">L484_005842</name>
</gene>
<proteinExistence type="predicted"/>
<keyword evidence="2" id="KW-0677">Repeat</keyword>
<feature type="compositionally biased region" description="Polar residues" evidence="7">
    <location>
        <begin position="416"/>
        <end position="428"/>
    </location>
</feature>
<accession>W9QMP1</accession>
<dbReference type="OrthoDB" id="5395350at2759"/>
<dbReference type="GO" id="GO:0003729">
    <property type="term" value="F:mRNA binding"/>
    <property type="evidence" value="ECO:0007669"/>
    <property type="project" value="TreeGrafter"/>
</dbReference>
<name>W9QMP1_9ROSA</name>
<dbReference type="InterPro" id="IPR041686">
    <property type="entry name" value="Znf-CCCH_3"/>
</dbReference>
<evidence type="ECO:0000256" key="7">
    <source>
        <dbReference type="SAM" id="MobiDB-lite"/>
    </source>
</evidence>
<dbReference type="EMBL" id="KE343533">
    <property type="protein sequence ID" value="EXB33943.1"/>
    <property type="molecule type" value="Genomic_DNA"/>
</dbReference>
<dbReference type="AlphaFoldDB" id="W9QMP1"/>
<keyword evidence="4 6" id="KW-0862">Zinc</keyword>
<keyword evidence="10" id="KW-1185">Reference proteome</keyword>
<dbReference type="SUPFAM" id="SSF90229">
    <property type="entry name" value="CCCH zinc finger"/>
    <property type="match status" value="1"/>
</dbReference>
<sequence>MDEELKKRYTDCVYFLASPLTCKKGIDCEYRHCEIARLNPRDCWYWLSGSCRNPTCAFRHPPLDVHTGATSESAPSSVPVNKTNVPCYFYFNGFCNKGDRCCFLHDVNADAPPREKLVNTTLAKSEAPNVGNNTFAVWELGSAPANKPVIQQKTNKTLVPSATATATANIEAHTMVQPKEDIQLLVPEDVAQQSGASPISVSECEETATIRSDSLPAGEFVHSISYACEENSSEEQVDGRIDPEERWESSPGFDVLVDNESENLDSEDDPEYMMALDRKRRDLTSHFLAYDFENQVEYDRYREMELQYEIETCSRYDHPVSKDIFGDVENNPGHADVRMFDSFLSRKELAFGNQRHADLRDHLRRRKFVDSHSVTGLSRMRESSQLIRRNHERPWRHGMGRIRPLERRALDVGGNTIDSLGNNGTYSNGGRRHGFPRHSQKYQSRRQHFKEKRLPKRRFLSSEISSERRVPRERMSTRESTKFLGPKTLSQIREEKRKPEEDGDFTRKMRSYGRKSSVDFQGPKPLSEILKEKGKLTCET</sequence>
<dbReference type="SMART" id="SM00356">
    <property type="entry name" value="ZnF_C3H1"/>
    <property type="match status" value="3"/>
</dbReference>
<feature type="zinc finger region" description="C3H1-type" evidence="6">
    <location>
        <begin position="6"/>
        <end position="35"/>
    </location>
</feature>
<dbReference type="InterPro" id="IPR036855">
    <property type="entry name" value="Znf_CCCH_sf"/>
</dbReference>
<dbReference type="Gene3D" id="4.10.1000.10">
    <property type="entry name" value="Zinc finger, CCCH-type"/>
    <property type="match status" value="2"/>
</dbReference>
<feature type="domain" description="C3H1-type" evidence="8">
    <location>
        <begin position="37"/>
        <end position="63"/>
    </location>
</feature>
<keyword evidence="3 6" id="KW-0863">Zinc-finger</keyword>
<dbReference type="FunFam" id="4.10.1000.10:FF:000021">
    <property type="entry name" value="Zinc finger CCCH domain-containing protein 17"/>
    <property type="match status" value="1"/>
</dbReference>
<feature type="domain" description="C3H1-type" evidence="8">
    <location>
        <begin position="6"/>
        <end position="35"/>
    </location>
</feature>
<feature type="compositionally biased region" description="Basic and acidic residues" evidence="7">
    <location>
        <begin position="237"/>
        <end position="248"/>
    </location>
</feature>
<dbReference type="GO" id="GO:0008270">
    <property type="term" value="F:zinc ion binding"/>
    <property type="evidence" value="ECO:0007669"/>
    <property type="project" value="UniProtKB-KW"/>
</dbReference>
<evidence type="ECO:0000256" key="1">
    <source>
        <dbReference type="ARBA" id="ARBA00022723"/>
    </source>
</evidence>
<keyword evidence="1 6" id="KW-0479">Metal-binding</keyword>
<evidence type="ECO:0000256" key="5">
    <source>
        <dbReference type="ARBA" id="ARBA00023125"/>
    </source>
</evidence>
<dbReference type="Proteomes" id="UP000030645">
    <property type="component" value="Unassembled WGS sequence"/>
</dbReference>
<dbReference type="PANTHER" id="PTHR15725:SF0">
    <property type="entry name" value="ZINC FINGER CCCH DOMAIN-CONTAINING PROTEIN 32-LIKE"/>
    <property type="match status" value="1"/>
</dbReference>
<organism evidence="9 10">
    <name type="scientific">Morus notabilis</name>
    <dbReference type="NCBI Taxonomy" id="981085"/>
    <lineage>
        <taxon>Eukaryota</taxon>
        <taxon>Viridiplantae</taxon>
        <taxon>Streptophyta</taxon>
        <taxon>Embryophyta</taxon>
        <taxon>Tracheophyta</taxon>
        <taxon>Spermatophyta</taxon>
        <taxon>Magnoliopsida</taxon>
        <taxon>eudicotyledons</taxon>
        <taxon>Gunneridae</taxon>
        <taxon>Pentapetalae</taxon>
        <taxon>rosids</taxon>
        <taxon>fabids</taxon>
        <taxon>Rosales</taxon>
        <taxon>Moraceae</taxon>
        <taxon>Moreae</taxon>
        <taxon>Morus</taxon>
    </lineage>
</organism>
<evidence type="ECO:0000256" key="4">
    <source>
        <dbReference type="ARBA" id="ARBA00022833"/>
    </source>
</evidence>
<feature type="compositionally biased region" description="Basic and acidic residues" evidence="7">
    <location>
        <begin position="465"/>
        <end position="481"/>
    </location>
</feature>
<feature type="zinc finger region" description="C3H1-type" evidence="6">
    <location>
        <begin position="37"/>
        <end position="63"/>
    </location>
</feature>
<evidence type="ECO:0000256" key="6">
    <source>
        <dbReference type="PROSITE-ProRule" id="PRU00723"/>
    </source>
</evidence>
<dbReference type="PROSITE" id="PS50103">
    <property type="entry name" value="ZF_C3H1"/>
    <property type="match status" value="3"/>
</dbReference>
<dbReference type="InterPro" id="IPR000571">
    <property type="entry name" value="Znf_CCCH"/>
</dbReference>
<dbReference type="Pfam" id="PF15663">
    <property type="entry name" value="zf-CCCH_3"/>
    <property type="match status" value="1"/>
</dbReference>
<dbReference type="eggNOG" id="KOG4791">
    <property type="taxonomic scope" value="Eukaryota"/>
</dbReference>